<feature type="transmembrane region" description="Helical" evidence="1">
    <location>
        <begin position="978"/>
        <end position="997"/>
    </location>
</feature>
<accession>A0A6J6LPV9</accession>
<keyword evidence="1" id="KW-0812">Transmembrane</keyword>
<feature type="transmembrane region" description="Helical" evidence="1">
    <location>
        <begin position="471"/>
        <end position="491"/>
    </location>
</feature>
<keyword evidence="1" id="KW-1133">Transmembrane helix</keyword>
<feature type="transmembrane region" description="Helical" evidence="1">
    <location>
        <begin position="746"/>
        <end position="764"/>
    </location>
</feature>
<sequence length="1010" mass="109956">MVEKTAIDLHRVTAILVVHDGALWLPEVVASIASQSRSVDQIIAIDTGSIDASPKLLKGAKIPTLSAPRDLGFGSAIQQAVEKLPASVSGAHEWLWILHDDCAPTPTTLEKLLEAVIDRPQVVMAGPKLLGWHDRTHLLEVGVSIAGNGARWTGLEKNEYDQGQRDGISDVLSVSTAGALIRRDVFEELGGFDPELALFRDDVDFGWRARVAGHAVIVVSDAVAFHAQASATERRSIDVDGAFLHRPLLLDRRNAAYVLLANSSWWLLPWLSIQLLGSAIGRAIAYLVAKLPGYASDELLAVVTLLIRPGAILNARKTRKKTRMISPRVVASYIPPRWSQLRLAISNIAESIRERLLPTSADPAPTSIDVNEDEDLLVPISTAKWSSLLKKPQLVATLVIFFFTLVWSRNRFGSLVGGSLPATPESAMDLWRSYLESWHQVGMGSTTASPTWVALIAALSTILFGKSALFISLFFLFAPLLMVITSFHLFSQYTKNQWLATTCALLYAISPVSIASINSGRLGTIVVIILLPLLLMSLRQWERIDEYSWRRIWSTSLIAAAIFAFSLSFFLVAILFVAFSIYQDYKQKNNFNIRSKKRAALLVAPFLINAPYSFEALLHPIRFLSEPGIALSGGGPNLSIIGNPGGAGAIPWWIVSPIILILLISLFSSSKARKVSEVGFGILLAGTVLSSLSISVHGNSSSVKTWVGTFIACATLASGICAVIILDKLRDVLRSTHVHHRHYLAALLLVVTAIYASGAIFWTLGNGADSTVRSDKTTVIPAFLEIENSTKTLVIREVKANGENELQFSISRGGELFLGDPDVSPNTNSDIDTAVRELIDGSGLSTSELLSHYGIKYIFVKNPAREEIIRAIDGLGGFTRTSATSAGIIWKVSGATGRLIFTDSNGKRQNLESGEIGVRTSLPGPGTLTLTENYSRSWKVLKDGQYLERSKNENGLPTFKALSSGEFSLIHDGTIRRGWLSLQLIFLVTVIVLALPAGRRKSQISEKELA</sequence>
<feature type="transmembrane region" description="Helical" evidence="1">
    <location>
        <begin position="675"/>
        <end position="694"/>
    </location>
</feature>
<dbReference type="Pfam" id="PF13641">
    <property type="entry name" value="Glyco_tranf_2_3"/>
    <property type="match status" value="1"/>
</dbReference>
<dbReference type="InterPro" id="IPR029044">
    <property type="entry name" value="Nucleotide-diphossugar_trans"/>
</dbReference>
<dbReference type="PANTHER" id="PTHR43685">
    <property type="entry name" value="GLYCOSYLTRANSFERASE"/>
    <property type="match status" value="1"/>
</dbReference>
<dbReference type="SUPFAM" id="SSF53448">
    <property type="entry name" value="Nucleotide-diphospho-sugar transferases"/>
    <property type="match status" value="1"/>
</dbReference>
<dbReference type="EMBL" id="CAEZWZ010000004">
    <property type="protein sequence ID" value="CAB4663058.1"/>
    <property type="molecule type" value="Genomic_DNA"/>
</dbReference>
<feature type="transmembrane region" description="Helical" evidence="1">
    <location>
        <begin position="553"/>
        <end position="579"/>
    </location>
</feature>
<evidence type="ECO:0000313" key="2">
    <source>
        <dbReference type="EMBL" id="CAB4663058.1"/>
    </source>
</evidence>
<protein>
    <submittedName>
        <fullName evidence="2">Unannotated protein</fullName>
    </submittedName>
</protein>
<dbReference type="PANTHER" id="PTHR43685:SF3">
    <property type="entry name" value="SLR2126 PROTEIN"/>
    <property type="match status" value="1"/>
</dbReference>
<feature type="transmembrane region" description="Helical" evidence="1">
    <location>
        <begin position="650"/>
        <end position="668"/>
    </location>
</feature>
<feature type="transmembrane region" description="Helical" evidence="1">
    <location>
        <begin position="706"/>
        <end position="726"/>
    </location>
</feature>
<feature type="transmembrane region" description="Helical" evidence="1">
    <location>
        <begin position="599"/>
        <end position="618"/>
    </location>
</feature>
<reference evidence="2" key="1">
    <citation type="submission" date="2020-05" db="EMBL/GenBank/DDBJ databases">
        <authorList>
            <person name="Chiriac C."/>
            <person name="Salcher M."/>
            <person name="Ghai R."/>
            <person name="Kavagutti S V."/>
        </authorList>
    </citation>
    <scope>NUCLEOTIDE SEQUENCE</scope>
</reference>
<dbReference type="AlphaFoldDB" id="A0A6J6LPV9"/>
<keyword evidence="1" id="KW-0472">Membrane</keyword>
<feature type="transmembrane region" description="Helical" evidence="1">
    <location>
        <begin position="497"/>
        <end position="515"/>
    </location>
</feature>
<dbReference type="Gene3D" id="3.90.550.10">
    <property type="entry name" value="Spore Coat Polysaccharide Biosynthesis Protein SpsA, Chain A"/>
    <property type="match status" value="1"/>
</dbReference>
<name>A0A6J6LPV9_9ZZZZ</name>
<evidence type="ECO:0000256" key="1">
    <source>
        <dbReference type="SAM" id="Phobius"/>
    </source>
</evidence>
<proteinExistence type="predicted"/>
<organism evidence="2">
    <name type="scientific">freshwater metagenome</name>
    <dbReference type="NCBI Taxonomy" id="449393"/>
    <lineage>
        <taxon>unclassified sequences</taxon>
        <taxon>metagenomes</taxon>
        <taxon>ecological metagenomes</taxon>
    </lineage>
</organism>
<gene>
    <name evidence="2" type="ORF">UFOPK2329_00068</name>
</gene>
<dbReference type="InterPro" id="IPR050834">
    <property type="entry name" value="Glycosyltransf_2"/>
</dbReference>